<comment type="caution">
    <text evidence="2">The sequence shown here is derived from an EMBL/GenBank/DDBJ whole genome shotgun (WGS) entry which is preliminary data.</text>
</comment>
<dbReference type="InterPro" id="IPR011333">
    <property type="entry name" value="SKP1/BTB/POZ_sf"/>
</dbReference>
<protein>
    <recommendedName>
        <fullName evidence="1">BTB domain-containing protein</fullName>
    </recommendedName>
</protein>
<dbReference type="AlphaFoldDB" id="A0A2I1GD39"/>
<proteinExistence type="predicted"/>
<sequence>MDKTLKILSEPLLKKLKKAWEGDILKLISTLEDISSLSNYFRSAFSNNEWAEKEDVSIFKSIFITIIQIFRFIYCGNIELKKLQGSDVLKLLIAVDELNIQQLVSYIQEYLIEH</sequence>
<dbReference type="SUPFAM" id="SSF54695">
    <property type="entry name" value="POZ domain"/>
    <property type="match status" value="1"/>
</dbReference>
<reference evidence="2 3" key="1">
    <citation type="submission" date="2015-10" db="EMBL/GenBank/DDBJ databases">
        <title>Genome analyses suggest a sexual origin of heterokaryosis in a supposedly ancient asexual fungus.</title>
        <authorList>
            <person name="Ropars J."/>
            <person name="Sedzielewska K."/>
            <person name="Noel J."/>
            <person name="Charron P."/>
            <person name="Farinelli L."/>
            <person name="Marton T."/>
            <person name="Kruger M."/>
            <person name="Pelin A."/>
            <person name="Brachmann A."/>
            <person name="Corradi N."/>
        </authorList>
    </citation>
    <scope>NUCLEOTIDE SEQUENCE [LARGE SCALE GENOMIC DNA]</scope>
    <source>
        <strain evidence="2 3">A4</strain>
    </source>
</reference>
<evidence type="ECO:0000259" key="1">
    <source>
        <dbReference type="Pfam" id="PF00651"/>
    </source>
</evidence>
<keyword evidence="3" id="KW-1185">Reference proteome</keyword>
<gene>
    <name evidence="2" type="ORF">RhiirA4_458877</name>
</gene>
<feature type="domain" description="BTB" evidence="1">
    <location>
        <begin position="35"/>
        <end position="113"/>
    </location>
</feature>
<dbReference type="EMBL" id="LLXI01000330">
    <property type="protein sequence ID" value="PKY44542.1"/>
    <property type="molecule type" value="Genomic_DNA"/>
</dbReference>
<dbReference type="Gene3D" id="3.30.710.10">
    <property type="entry name" value="Potassium Channel Kv1.1, Chain A"/>
    <property type="match status" value="1"/>
</dbReference>
<dbReference type="InterPro" id="IPR000210">
    <property type="entry name" value="BTB/POZ_dom"/>
</dbReference>
<accession>A0A2I1GD39</accession>
<evidence type="ECO:0000313" key="3">
    <source>
        <dbReference type="Proteomes" id="UP000234323"/>
    </source>
</evidence>
<dbReference type="Pfam" id="PF00651">
    <property type="entry name" value="BTB"/>
    <property type="match status" value="1"/>
</dbReference>
<evidence type="ECO:0000313" key="2">
    <source>
        <dbReference type="EMBL" id="PKY44542.1"/>
    </source>
</evidence>
<dbReference type="Proteomes" id="UP000234323">
    <property type="component" value="Unassembled WGS sequence"/>
</dbReference>
<name>A0A2I1GD39_9GLOM</name>
<organism evidence="2 3">
    <name type="scientific">Rhizophagus irregularis</name>
    <dbReference type="NCBI Taxonomy" id="588596"/>
    <lineage>
        <taxon>Eukaryota</taxon>
        <taxon>Fungi</taxon>
        <taxon>Fungi incertae sedis</taxon>
        <taxon>Mucoromycota</taxon>
        <taxon>Glomeromycotina</taxon>
        <taxon>Glomeromycetes</taxon>
        <taxon>Glomerales</taxon>
        <taxon>Glomeraceae</taxon>
        <taxon>Rhizophagus</taxon>
    </lineage>
</organism>